<evidence type="ECO:0000313" key="1">
    <source>
        <dbReference type="EMBL" id="KNZ46829.1"/>
    </source>
</evidence>
<dbReference type="EMBL" id="LAVV01012285">
    <property type="protein sequence ID" value="KNZ46829.1"/>
    <property type="molecule type" value="Genomic_DNA"/>
</dbReference>
<keyword evidence="2" id="KW-1185">Reference proteome</keyword>
<proteinExistence type="predicted"/>
<dbReference type="VEuPathDB" id="FungiDB:VP01_6911g2"/>
<name>A0A0L6UE39_9BASI</name>
<dbReference type="AlphaFoldDB" id="A0A0L6UE39"/>
<gene>
    <name evidence="1" type="ORF">VP01_6911g2</name>
</gene>
<dbReference type="Proteomes" id="UP000037035">
    <property type="component" value="Unassembled WGS sequence"/>
</dbReference>
<sequence>MLAVLVGGLAIQVNSSSGVGMIVRRCTTCEEDRDMSCLAPGSVTCGVEWTCPAGCVHETCSTTLYHWPVMCTTCEVWDWVCSPCPHEATGHRHGICPSPANQ</sequence>
<organism evidence="1 2">
    <name type="scientific">Puccinia sorghi</name>
    <dbReference type="NCBI Taxonomy" id="27349"/>
    <lineage>
        <taxon>Eukaryota</taxon>
        <taxon>Fungi</taxon>
        <taxon>Dikarya</taxon>
        <taxon>Basidiomycota</taxon>
        <taxon>Pucciniomycotina</taxon>
        <taxon>Pucciniomycetes</taxon>
        <taxon>Pucciniales</taxon>
        <taxon>Pucciniaceae</taxon>
        <taxon>Puccinia</taxon>
    </lineage>
</organism>
<accession>A0A0L6UE39</accession>
<reference evidence="1 2" key="1">
    <citation type="submission" date="2015-08" db="EMBL/GenBank/DDBJ databases">
        <title>Next Generation Sequencing and Analysis of the Genome of Puccinia sorghi L Schw, the Causal Agent of Maize Common Rust.</title>
        <authorList>
            <person name="Rochi L."/>
            <person name="Burguener G."/>
            <person name="Darino M."/>
            <person name="Turjanski A."/>
            <person name="Kreff E."/>
            <person name="Dieguez M.J."/>
            <person name="Sacco F."/>
        </authorList>
    </citation>
    <scope>NUCLEOTIDE SEQUENCE [LARGE SCALE GENOMIC DNA]</scope>
    <source>
        <strain evidence="1 2">RO10H11247</strain>
    </source>
</reference>
<protein>
    <submittedName>
        <fullName evidence="1">Putative signal peptide protein</fullName>
    </submittedName>
</protein>
<comment type="caution">
    <text evidence="1">The sequence shown here is derived from an EMBL/GenBank/DDBJ whole genome shotgun (WGS) entry which is preliminary data.</text>
</comment>
<evidence type="ECO:0000313" key="2">
    <source>
        <dbReference type="Proteomes" id="UP000037035"/>
    </source>
</evidence>